<organism evidence="9 10">
    <name type="scientific">Trichomonascus ciferrii</name>
    <dbReference type="NCBI Taxonomy" id="44093"/>
    <lineage>
        <taxon>Eukaryota</taxon>
        <taxon>Fungi</taxon>
        <taxon>Dikarya</taxon>
        <taxon>Ascomycota</taxon>
        <taxon>Saccharomycotina</taxon>
        <taxon>Dipodascomycetes</taxon>
        <taxon>Dipodascales</taxon>
        <taxon>Trichomonascaceae</taxon>
        <taxon>Trichomonascus</taxon>
        <taxon>Trichomonascus ciferrii complex</taxon>
    </lineage>
</organism>
<dbReference type="Pfam" id="PF00270">
    <property type="entry name" value="DEAD"/>
    <property type="match status" value="1"/>
</dbReference>
<evidence type="ECO:0000313" key="10">
    <source>
        <dbReference type="Proteomes" id="UP000761534"/>
    </source>
</evidence>
<dbReference type="CDD" id="cd18787">
    <property type="entry name" value="SF2_C_DEAD"/>
    <property type="match status" value="1"/>
</dbReference>
<comment type="similarity">
    <text evidence="6">Belongs to the DEAD box helicase family.</text>
</comment>
<dbReference type="InterPro" id="IPR001650">
    <property type="entry name" value="Helicase_C-like"/>
</dbReference>
<name>A0A642V4M0_9ASCO</name>
<accession>A0A642V4M0</accession>
<dbReference type="SMART" id="SM00487">
    <property type="entry name" value="DEXDc"/>
    <property type="match status" value="1"/>
</dbReference>
<evidence type="ECO:0000259" key="8">
    <source>
        <dbReference type="PROSITE" id="PS51194"/>
    </source>
</evidence>
<dbReference type="InterPro" id="IPR027417">
    <property type="entry name" value="P-loop_NTPase"/>
</dbReference>
<dbReference type="GO" id="GO:0003724">
    <property type="term" value="F:RNA helicase activity"/>
    <property type="evidence" value="ECO:0007669"/>
    <property type="project" value="UniProtKB-EC"/>
</dbReference>
<dbReference type="GO" id="GO:0005524">
    <property type="term" value="F:ATP binding"/>
    <property type="evidence" value="ECO:0007669"/>
    <property type="project" value="UniProtKB-UniRule"/>
</dbReference>
<comment type="catalytic activity">
    <reaction evidence="6">
        <text>ATP + H2O = ADP + phosphate + H(+)</text>
        <dbReference type="Rhea" id="RHEA:13065"/>
        <dbReference type="ChEBI" id="CHEBI:15377"/>
        <dbReference type="ChEBI" id="CHEBI:15378"/>
        <dbReference type="ChEBI" id="CHEBI:30616"/>
        <dbReference type="ChEBI" id="CHEBI:43474"/>
        <dbReference type="ChEBI" id="CHEBI:456216"/>
        <dbReference type="EC" id="3.6.4.13"/>
    </reaction>
</comment>
<dbReference type="Proteomes" id="UP000761534">
    <property type="component" value="Unassembled WGS sequence"/>
</dbReference>
<keyword evidence="4 6" id="KW-0067">ATP-binding</keyword>
<evidence type="ECO:0000256" key="6">
    <source>
        <dbReference type="RuleBase" id="RU365068"/>
    </source>
</evidence>
<evidence type="ECO:0000256" key="5">
    <source>
        <dbReference type="ARBA" id="ARBA00022884"/>
    </source>
</evidence>
<dbReference type="Pfam" id="PF00271">
    <property type="entry name" value="Helicase_C"/>
    <property type="match status" value="1"/>
</dbReference>
<dbReference type="PROSITE" id="PS51192">
    <property type="entry name" value="HELICASE_ATP_BIND_1"/>
    <property type="match status" value="1"/>
</dbReference>
<comment type="domain">
    <text evidence="6">The Q motif is unique to and characteristic of the DEAD box family of RNA helicases and controls ATP binding and hydrolysis.</text>
</comment>
<dbReference type="InterPro" id="IPR011545">
    <property type="entry name" value="DEAD/DEAH_box_helicase_dom"/>
</dbReference>
<dbReference type="GO" id="GO:0003723">
    <property type="term" value="F:RNA binding"/>
    <property type="evidence" value="ECO:0007669"/>
    <property type="project" value="UniProtKB-UniRule"/>
</dbReference>
<evidence type="ECO:0000256" key="4">
    <source>
        <dbReference type="ARBA" id="ARBA00022840"/>
    </source>
</evidence>
<evidence type="ECO:0000313" key="9">
    <source>
        <dbReference type="EMBL" id="KAA8913691.1"/>
    </source>
</evidence>
<keyword evidence="2 6" id="KW-0378">Hydrolase</keyword>
<dbReference type="InterPro" id="IPR014001">
    <property type="entry name" value="Helicase_ATP-bd"/>
</dbReference>
<comment type="function">
    <text evidence="6">RNA helicase.</text>
</comment>
<dbReference type="SUPFAM" id="SSF52540">
    <property type="entry name" value="P-loop containing nucleoside triphosphate hydrolases"/>
    <property type="match status" value="1"/>
</dbReference>
<dbReference type="EMBL" id="SWFS01000221">
    <property type="protein sequence ID" value="KAA8913691.1"/>
    <property type="molecule type" value="Genomic_DNA"/>
</dbReference>
<dbReference type="SMART" id="SM00490">
    <property type="entry name" value="HELICc"/>
    <property type="match status" value="1"/>
</dbReference>
<feature type="domain" description="Helicase ATP-binding" evidence="7">
    <location>
        <begin position="129"/>
        <end position="314"/>
    </location>
</feature>
<proteinExistence type="inferred from homology"/>
<dbReference type="EC" id="3.6.4.13" evidence="6"/>
<dbReference type="OrthoDB" id="10256233at2759"/>
<evidence type="ECO:0000256" key="2">
    <source>
        <dbReference type="ARBA" id="ARBA00022801"/>
    </source>
</evidence>
<keyword evidence="10" id="KW-1185">Reference proteome</keyword>
<reference evidence="9" key="1">
    <citation type="journal article" date="2019" name="G3 (Bethesda)">
        <title>Genome Assemblies of Two Rare Opportunistic Yeast Pathogens: Diutina rugosa (syn. Candida rugosa) and Trichomonascus ciferrii (syn. Candida ciferrii).</title>
        <authorList>
            <person name="Mixao V."/>
            <person name="Saus E."/>
            <person name="Hansen A.P."/>
            <person name="Lass-Florl C."/>
            <person name="Gabaldon T."/>
        </authorList>
    </citation>
    <scope>NUCLEOTIDE SEQUENCE</scope>
    <source>
        <strain evidence="9">CBS 4856</strain>
    </source>
</reference>
<keyword evidence="5 6" id="KW-0694">RNA-binding</keyword>
<comment type="caution">
    <text evidence="9">The sequence shown here is derived from an EMBL/GenBank/DDBJ whole genome shotgun (WGS) entry which is preliminary data.</text>
</comment>
<gene>
    <name evidence="9" type="ORF">TRICI_003122</name>
</gene>
<protein>
    <recommendedName>
        <fullName evidence="6">ATP-dependent RNA helicase</fullName>
        <ecNumber evidence="6">3.6.4.13</ecNumber>
    </recommendedName>
</protein>
<keyword evidence="3 6" id="KW-0347">Helicase</keyword>
<evidence type="ECO:0000256" key="3">
    <source>
        <dbReference type="ARBA" id="ARBA00022806"/>
    </source>
</evidence>
<dbReference type="PANTHER" id="PTHR24031">
    <property type="entry name" value="RNA HELICASE"/>
    <property type="match status" value="1"/>
</dbReference>
<evidence type="ECO:0000259" key="7">
    <source>
        <dbReference type="PROSITE" id="PS51192"/>
    </source>
</evidence>
<keyword evidence="1 6" id="KW-0547">Nucleotide-binding</keyword>
<dbReference type="VEuPathDB" id="FungiDB:TRICI_003122"/>
<dbReference type="GO" id="GO:0016787">
    <property type="term" value="F:hydrolase activity"/>
    <property type="evidence" value="ECO:0007669"/>
    <property type="project" value="UniProtKB-KW"/>
</dbReference>
<dbReference type="PROSITE" id="PS51194">
    <property type="entry name" value="HELICASE_CTER"/>
    <property type="match status" value="1"/>
</dbReference>
<evidence type="ECO:0000256" key="1">
    <source>
        <dbReference type="ARBA" id="ARBA00022741"/>
    </source>
</evidence>
<sequence length="502" mass="56951">MFFNRRLNGVRLFSSNAAAYAKKIKRNRTLSPNVKSDKEKKLQFNPRNRSDKEFMIGPPNTGEFGRLKLVEKRDRIVHKNTIEKIKSFSSLRIEPSVREAIENELLGHLPTKMPTPVQKLAIKAIRATKRTPDVLHTYLLAAETGSGKTLSYLAPLMSNLKDEETNNPEEWEKMYKAPLVRSVVFVPTLELVSQVNDVVRKLTKSVKLTSFASGQGISNKSASAKLTRRTDILITTPDRFLNMFKNPAVKGHLSHCKFAVVDEADTLMDESFCESTHESIQLMTNLKDLVFCSATIPRSFDRLMKKTYPNAARIVTPGLHKIPRHIDFRVVEVFKPPFLNSKQLALQQALYAIHHDNTEEGLVKRVVVFVNKAEDIEEIVNHLNEKGYPSVGAYGKVPRQERMQIIQDFVSPAKSLEEYQNSKTKVKVLVTTDLLARGVDMQGIRNIILYDLPYSSVDMLHRAGRTGRLNRRGRVLLFVTKKESQGWVKGIERTVRNGMALA</sequence>
<dbReference type="Gene3D" id="3.40.50.300">
    <property type="entry name" value="P-loop containing nucleotide triphosphate hydrolases"/>
    <property type="match status" value="2"/>
</dbReference>
<dbReference type="AlphaFoldDB" id="A0A642V4M0"/>
<feature type="domain" description="Helicase C-terminal" evidence="8">
    <location>
        <begin position="345"/>
        <end position="502"/>
    </location>
</feature>